<dbReference type="EMBL" id="FMAE01000062">
    <property type="protein sequence ID" value="SCB53394.1"/>
    <property type="molecule type" value="Genomic_DNA"/>
</dbReference>
<dbReference type="Proteomes" id="UP000183174">
    <property type="component" value="Unassembled WGS sequence"/>
</dbReference>
<evidence type="ECO:0000313" key="2">
    <source>
        <dbReference type="Proteomes" id="UP000183174"/>
    </source>
</evidence>
<accession>A0A1C3XMZ2</accession>
<dbReference type="RefSeq" id="WP_199751077.1">
    <property type="nucleotide sequence ID" value="NZ_FMAE01000062.1"/>
</dbReference>
<sequence length="89" mass="9781">MPTTGNGRPLISVTNWPTGNYDKTMEEEANWLGPALLVSDEAAMHIAALSLTISKASDMYGASEPLVRMRLNVTGAYQRVANRRRFARA</sequence>
<gene>
    <name evidence="1" type="ORF">GA0061099_10624</name>
</gene>
<dbReference type="AlphaFoldDB" id="A0A1C3XMZ2"/>
<name>A0A1C3XMZ2_9BRAD</name>
<proteinExistence type="predicted"/>
<evidence type="ECO:0000313" key="1">
    <source>
        <dbReference type="EMBL" id="SCB53394.1"/>
    </source>
</evidence>
<protein>
    <submittedName>
        <fullName evidence="1">Uncharacterized protein</fullName>
    </submittedName>
</protein>
<organism evidence="1 2">
    <name type="scientific">Bradyrhizobium yuanmingense</name>
    <dbReference type="NCBI Taxonomy" id="108015"/>
    <lineage>
        <taxon>Bacteria</taxon>
        <taxon>Pseudomonadati</taxon>
        <taxon>Pseudomonadota</taxon>
        <taxon>Alphaproteobacteria</taxon>
        <taxon>Hyphomicrobiales</taxon>
        <taxon>Nitrobacteraceae</taxon>
        <taxon>Bradyrhizobium</taxon>
    </lineage>
</organism>
<reference evidence="1 2" key="1">
    <citation type="submission" date="2016-08" db="EMBL/GenBank/DDBJ databases">
        <authorList>
            <person name="Seilhamer J.J."/>
        </authorList>
    </citation>
    <scope>NUCLEOTIDE SEQUENCE [LARGE SCALE GENOMIC DNA]</scope>
    <source>
        <strain evidence="1 2">CCBAU 10071</strain>
    </source>
</reference>